<evidence type="ECO:0000313" key="3">
    <source>
        <dbReference type="EMBL" id="ODN02883.1"/>
    </source>
</evidence>
<dbReference type="AlphaFoldDB" id="A0A1D2NC99"/>
<protein>
    <submittedName>
        <fullName evidence="3">DnaJ subfamily B member 3</fullName>
    </submittedName>
</protein>
<dbReference type="PROSITE" id="PS50076">
    <property type="entry name" value="DNAJ_2"/>
    <property type="match status" value="1"/>
</dbReference>
<dbReference type="CDD" id="cd06257">
    <property type="entry name" value="DnaJ"/>
    <property type="match status" value="1"/>
</dbReference>
<reference evidence="3 4" key="1">
    <citation type="journal article" date="2016" name="Genome Biol. Evol.">
        <title>Gene Family Evolution Reflects Adaptation to Soil Environmental Stressors in the Genome of the Collembolan Orchesella cincta.</title>
        <authorList>
            <person name="Faddeeva-Vakhrusheva A."/>
            <person name="Derks M.F."/>
            <person name="Anvar S.Y."/>
            <person name="Agamennone V."/>
            <person name="Suring W."/>
            <person name="Smit S."/>
            <person name="van Straalen N.M."/>
            <person name="Roelofs D."/>
        </authorList>
    </citation>
    <scope>NUCLEOTIDE SEQUENCE [LARGE SCALE GENOMIC DNA]</scope>
    <source>
        <tissue evidence="3">Mixed pool</tissue>
    </source>
</reference>
<dbReference type="STRING" id="48709.A0A1D2NC99"/>
<dbReference type="PROSITE" id="PS00636">
    <property type="entry name" value="DNAJ_1"/>
    <property type="match status" value="1"/>
</dbReference>
<evidence type="ECO:0000259" key="2">
    <source>
        <dbReference type="PROSITE" id="PS50076"/>
    </source>
</evidence>
<dbReference type="GO" id="GO:0030544">
    <property type="term" value="F:Hsp70 protein binding"/>
    <property type="evidence" value="ECO:0007669"/>
    <property type="project" value="InterPro"/>
</dbReference>
<evidence type="ECO:0000256" key="1">
    <source>
        <dbReference type="ARBA" id="ARBA00023186"/>
    </source>
</evidence>
<dbReference type="Pfam" id="PF00226">
    <property type="entry name" value="DnaJ"/>
    <property type="match status" value="1"/>
</dbReference>
<keyword evidence="4" id="KW-1185">Reference proteome</keyword>
<dbReference type="OMA" id="QFEREMF"/>
<proteinExistence type="predicted"/>
<feature type="domain" description="J" evidence="2">
    <location>
        <begin position="1"/>
        <end position="61"/>
    </location>
</feature>
<name>A0A1D2NC99_ORCCI</name>
<dbReference type="PRINTS" id="PR00625">
    <property type="entry name" value="JDOMAIN"/>
</dbReference>
<dbReference type="SMART" id="SM00271">
    <property type="entry name" value="DnaJ"/>
    <property type="match status" value="1"/>
</dbReference>
<dbReference type="Gene3D" id="1.10.287.110">
    <property type="entry name" value="DnaJ domain"/>
    <property type="match status" value="1"/>
</dbReference>
<dbReference type="PANTHER" id="PTHR45168">
    <property type="entry name" value="DNAJ HOMOLOG SUBFAMILY B MEMBER 2"/>
    <property type="match status" value="1"/>
</dbReference>
<comment type="caution">
    <text evidence="3">The sequence shown here is derived from an EMBL/GenBank/DDBJ whole genome shotgun (WGS) entry which is preliminary data.</text>
</comment>
<organism evidence="3 4">
    <name type="scientific">Orchesella cincta</name>
    <name type="common">Springtail</name>
    <name type="synonym">Podura cincta</name>
    <dbReference type="NCBI Taxonomy" id="48709"/>
    <lineage>
        <taxon>Eukaryota</taxon>
        <taxon>Metazoa</taxon>
        <taxon>Ecdysozoa</taxon>
        <taxon>Arthropoda</taxon>
        <taxon>Hexapoda</taxon>
        <taxon>Collembola</taxon>
        <taxon>Entomobryomorpha</taxon>
        <taxon>Entomobryoidea</taxon>
        <taxon>Orchesellidae</taxon>
        <taxon>Orchesellinae</taxon>
        <taxon>Orchesella</taxon>
    </lineage>
</organism>
<dbReference type="InterPro" id="IPR036869">
    <property type="entry name" value="J_dom_sf"/>
</dbReference>
<gene>
    <name evidence="3" type="ORF">Ocin01_03774</name>
</gene>
<evidence type="ECO:0000313" key="4">
    <source>
        <dbReference type="Proteomes" id="UP000094527"/>
    </source>
</evidence>
<dbReference type="GO" id="GO:0051082">
    <property type="term" value="F:unfolded protein binding"/>
    <property type="evidence" value="ECO:0007669"/>
    <property type="project" value="InterPro"/>
</dbReference>
<dbReference type="InterPro" id="IPR018253">
    <property type="entry name" value="DnaJ_domain_CS"/>
</dbReference>
<sequence length="219" mass="24847">MGSVTAAVDSKPRVYRRLALKWHPDKNPGNQDEATKKFKELSEAYEVLSDDKRRRNYDTTGHNGFPNGTNNRTRSSEFEYDFASSFKFRTPEEVFREFFRGDPFADLFDLHFGNHHSTRDNIHHRHSHHGGPLQSIFSPFGFGSGGMSLDLNGFGLTDDFDNWTGGANVGNIKKTSTSTRFVNGKKIVTKKVIENGKETTTVFENDALKCKTVRDIGYR</sequence>
<dbReference type="EMBL" id="LJIJ01000093">
    <property type="protein sequence ID" value="ODN02883.1"/>
    <property type="molecule type" value="Genomic_DNA"/>
</dbReference>
<dbReference type="SUPFAM" id="SSF46565">
    <property type="entry name" value="Chaperone J-domain"/>
    <property type="match status" value="1"/>
</dbReference>
<dbReference type="Proteomes" id="UP000094527">
    <property type="component" value="Unassembled WGS sequence"/>
</dbReference>
<dbReference type="PANTHER" id="PTHR45168:SF1">
    <property type="entry name" value="DNAJ HOMOLOG SUBFAMILY B MEMBER 2"/>
    <property type="match status" value="1"/>
</dbReference>
<dbReference type="InterPro" id="IPR043183">
    <property type="entry name" value="DNJB2/6-like"/>
</dbReference>
<dbReference type="InterPro" id="IPR001623">
    <property type="entry name" value="DnaJ_domain"/>
</dbReference>
<accession>A0A1D2NC99</accession>
<keyword evidence="1" id="KW-0143">Chaperone</keyword>